<evidence type="ECO:0000313" key="3">
    <source>
        <dbReference type="Proteomes" id="UP001243623"/>
    </source>
</evidence>
<feature type="chain" id="PRO_5040781817" evidence="1">
    <location>
        <begin position="22"/>
        <end position="316"/>
    </location>
</feature>
<dbReference type="GO" id="GO:0015288">
    <property type="term" value="F:porin activity"/>
    <property type="evidence" value="ECO:0007669"/>
    <property type="project" value="InterPro"/>
</dbReference>
<keyword evidence="3" id="KW-1185">Reference proteome</keyword>
<dbReference type="KEGG" id="sgbi:P3F81_08925"/>
<organism evidence="2 3">
    <name type="scientific">Selenobaculum gibii</name>
    <dbReference type="NCBI Taxonomy" id="3054208"/>
    <lineage>
        <taxon>Bacteria</taxon>
        <taxon>Bacillati</taxon>
        <taxon>Bacillota</taxon>
        <taxon>Negativicutes</taxon>
        <taxon>Selenomonadales</taxon>
        <taxon>Selenomonadaceae</taxon>
        <taxon>Selenobaculum</taxon>
    </lineage>
</organism>
<reference evidence="2" key="1">
    <citation type="submission" date="2023-03" db="EMBL/GenBank/DDBJ databases">
        <title>Selenobaculum gbiensis gen. nov. sp. nov., a new bacterium isolated from the gut microbiota of IBD patient.</title>
        <authorList>
            <person name="Yeo S."/>
            <person name="Park H."/>
            <person name="Huh C.S."/>
        </authorList>
    </citation>
    <scope>NUCLEOTIDE SEQUENCE</scope>
    <source>
        <strain evidence="2">ICN-92133</strain>
    </source>
</reference>
<gene>
    <name evidence="2" type="ORF">P3F81_08925</name>
</gene>
<proteinExistence type="predicted"/>
<accession>A0A9Y2AH73</accession>
<dbReference type="RefSeq" id="WP_147670473.1">
    <property type="nucleotide sequence ID" value="NZ_CP120678.1"/>
</dbReference>
<dbReference type="Proteomes" id="UP001243623">
    <property type="component" value="Chromosome"/>
</dbReference>
<evidence type="ECO:0000256" key="1">
    <source>
        <dbReference type="SAM" id="SignalP"/>
    </source>
</evidence>
<protein>
    <submittedName>
        <fullName evidence="2">Porin</fullName>
    </submittedName>
</protein>
<dbReference type="Gene3D" id="2.40.160.10">
    <property type="entry name" value="Porin"/>
    <property type="match status" value="1"/>
</dbReference>
<feature type="signal peptide" evidence="1">
    <location>
        <begin position="1"/>
        <end position="21"/>
    </location>
</feature>
<dbReference type="SUPFAM" id="SSF56935">
    <property type="entry name" value="Porins"/>
    <property type="match status" value="1"/>
</dbReference>
<sequence length="316" mass="35009">MKKIMSMMVAGVIMTTIPVYAAPLEVTGDASIKYQRDTAEGEDTISGTITSIKLMGEIELGSNWSLYGRLGAQTTTNPLLADYNISPEVYGENKKTVATLDQFGFNYQSDELALKIGRQDITIGKTALLYSRPDSNIGKKAFVDGISFAQENESFELSGVIAREDNSDNESKNKIYAMRAGYSPSEDFSYGVTLGRYQGDASTNHWAADVTYTYGKSSLTAEFAKSNSDSDNKAYAIALNYEFDDKNDISITGFRVEEFASMGQQSDFDFDNRGIHYSLTHKLNDNANVNLVYKDQKTISEDMKNKSFEATLNYAF</sequence>
<evidence type="ECO:0000313" key="2">
    <source>
        <dbReference type="EMBL" id="WIW70019.1"/>
    </source>
</evidence>
<dbReference type="InterPro" id="IPR023614">
    <property type="entry name" value="Porin_dom_sf"/>
</dbReference>
<dbReference type="GO" id="GO:0016020">
    <property type="term" value="C:membrane"/>
    <property type="evidence" value="ECO:0007669"/>
    <property type="project" value="InterPro"/>
</dbReference>
<dbReference type="AlphaFoldDB" id="A0A9Y2AH73"/>
<name>A0A9Y2AH73_9FIRM</name>
<dbReference type="EMBL" id="CP120678">
    <property type="protein sequence ID" value="WIW70019.1"/>
    <property type="molecule type" value="Genomic_DNA"/>
</dbReference>
<keyword evidence="1" id="KW-0732">Signal</keyword>